<organism evidence="2">
    <name type="scientific">Gymnodinialimonas phycosphaerae</name>
    <dbReference type="NCBI Taxonomy" id="2841589"/>
    <lineage>
        <taxon>Bacteria</taxon>
        <taxon>Pseudomonadati</taxon>
        <taxon>Pseudomonadota</taxon>
        <taxon>Alphaproteobacteria</taxon>
        <taxon>Rhodobacterales</taxon>
        <taxon>Paracoccaceae</taxon>
        <taxon>Gymnodinialimonas</taxon>
    </lineage>
</organism>
<dbReference type="RefSeq" id="WP_257894474.1">
    <property type="nucleotide sequence ID" value="NZ_JAIMBW010000001.1"/>
</dbReference>
<dbReference type="Gene3D" id="2.30.110.10">
    <property type="entry name" value="Electron Transport, Fmn-binding Protein, Chain A"/>
    <property type="match status" value="1"/>
</dbReference>
<dbReference type="Proteomes" id="UP000693972">
    <property type="component" value="Unassembled WGS sequence"/>
</dbReference>
<protein>
    <submittedName>
        <fullName evidence="2">Pyridoxamine 5'-phosphate oxidase family protein</fullName>
    </submittedName>
</protein>
<dbReference type="Pfam" id="PF16242">
    <property type="entry name" value="Pyrid_ox_like"/>
    <property type="match status" value="1"/>
</dbReference>
<dbReference type="InterPro" id="IPR012349">
    <property type="entry name" value="Split_barrel_FMN-bd"/>
</dbReference>
<dbReference type="AlphaFoldDB" id="A0A975YFN8"/>
<sequence length="159" mass="17008">MADLKHEFWDRIEDIRSGMLGIKGQGRLVPMSPQVDDDVPGAIWFITAKGTGLANGVAAGPQPAQFVVSDDGEGLYADIDGMLEHSTDREALDEVWSFVADAWFDGGKHDSDVCLLKFTPASGEVSITDGGGAKFLYEIAKAHLKGETPDSGHQGDVVF</sequence>
<dbReference type="InterPro" id="IPR052917">
    <property type="entry name" value="Stress-Dev_Protein"/>
</dbReference>
<dbReference type="EMBL" id="CP078073">
    <property type="protein sequence ID" value="QXL87608.1"/>
    <property type="molecule type" value="Genomic_DNA"/>
</dbReference>
<gene>
    <name evidence="2" type="ORF">KUL25_19735</name>
</gene>
<evidence type="ECO:0000259" key="1">
    <source>
        <dbReference type="Pfam" id="PF16242"/>
    </source>
</evidence>
<evidence type="ECO:0000313" key="2">
    <source>
        <dbReference type="EMBL" id="QXL87608.1"/>
    </source>
</evidence>
<feature type="domain" description="General stress protein FMN-binding split barrel" evidence="1">
    <location>
        <begin position="5"/>
        <end position="150"/>
    </location>
</feature>
<dbReference type="PANTHER" id="PTHR34818">
    <property type="entry name" value="PROTEIN BLI-3"/>
    <property type="match status" value="1"/>
</dbReference>
<evidence type="ECO:0000313" key="3">
    <source>
        <dbReference type="Proteomes" id="UP000693972"/>
    </source>
</evidence>
<dbReference type="SUPFAM" id="SSF50475">
    <property type="entry name" value="FMN-binding split barrel"/>
    <property type="match status" value="1"/>
</dbReference>
<name>A0A975YFN8_9RHOB</name>
<proteinExistence type="predicted"/>
<reference evidence="2 3" key="1">
    <citation type="submission" date="2021-07" db="EMBL/GenBank/DDBJ databases">
        <title>Karlodiniumbacter phycospheric gen. nov., sp. nov., a phycosphere bacterium isolated from karlodinium veneficum.</title>
        <authorList>
            <person name="Peng Y."/>
            <person name="Jiang L."/>
            <person name="Lee J."/>
        </authorList>
    </citation>
    <scope>NUCLEOTIDE SEQUENCE</scope>
    <source>
        <strain evidence="2 3">N5</strain>
    </source>
</reference>
<dbReference type="PANTHER" id="PTHR34818:SF1">
    <property type="entry name" value="PROTEIN BLI-3"/>
    <property type="match status" value="1"/>
</dbReference>
<dbReference type="InterPro" id="IPR038725">
    <property type="entry name" value="YdaG_split_barrel_FMN-bd"/>
</dbReference>
<keyword evidence="3" id="KW-1185">Reference proteome</keyword>
<dbReference type="EMBL" id="JAIMBW010000001">
    <property type="protein sequence ID" value="MBY4894996.1"/>
    <property type="molecule type" value="Genomic_DNA"/>
</dbReference>
<accession>A0A975YFN8</accession>